<proteinExistence type="inferred from homology"/>
<keyword evidence="1" id="KW-0378">Hydrolase</keyword>
<dbReference type="Proteomes" id="UP000622653">
    <property type="component" value="Unassembled WGS sequence"/>
</dbReference>
<dbReference type="PANTHER" id="PTHR11575:SF23">
    <property type="entry name" value="5-NUCLEOTIDASE FAMILY PROTEIN"/>
    <property type="match status" value="1"/>
</dbReference>
<comment type="similarity">
    <text evidence="1">Belongs to the 5'-nucleotidase family.</text>
</comment>
<keyword evidence="1" id="KW-0547">Nucleotide-binding</keyword>
<dbReference type="GO" id="GO:0008768">
    <property type="term" value="F:UDP-sugar diphosphatase activity"/>
    <property type="evidence" value="ECO:0007669"/>
    <property type="project" value="TreeGrafter"/>
</dbReference>
<feature type="domain" description="5'-Nucleotidase C-terminal" evidence="2">
    <location>
        <begin position="284"/>
        <end position="416"/>
    </location>
</feature>
<name>A0A8J7G7P0_9BACL</name>
<dbReference type="InterPro" id="IPR008334">
    <property type="entry name" value="5'-Nucleotdase_C"/>
</dbReference>
<sequence>MDSLETIHIYHLNDVHSHFHNWPQMSRFIREKTALHQKEGASTFTFDLGDFIDRSHPLTDATKGRANVQLLNEMGVDAVTIGNNEGITMAHKDLEHLYEKAEFDVLVSNLNHLDGRPFAKRSIIYETPYGTKIGVFGVTAPYYQFYKQLDWEVTDPYEAVAEMVEILASKVDILICLSHIGERFDREIAKRHSELTIILGAHTHHLFQHGEYVNESLLGATGKYAEYIGHMKLKVDEHHQVVSRRAGVIRTDQLAVTYQDAQFSEDYMKKGKELLNKPIFHNEFNLSNDLFQTTELDRFFGRALLEYTGADCAMFNSGIFLGSLRRGYVTSEQLHELLPHPINVATVEVEGSFLKHIYEKTKAEDWPKIEVRGLGFRGTLMGKMHFERLYEKADGTIFIGNRRLRRDETYRLATLDMFTFGFFFPELAELPKKYYMPELIRDVFAWYGIQSFGSLSS</sequence>
<dbReference type="Gene3D" id="3.90.780.10">
    <property type="entry name" value="5'-Nucleotidase, C-terminal domain"/>
    <property type="match status" value="1"/>
</dbReference>
<organism evidence="3 4">
    <name type="scientific">Savagea serpentis</name>
    <dbReference type="NCBI Taxonomy" id="2785297"/>
    <lineage>
        <taxon>Bacteria</taxon>
        <taxon>Bacillati</taxon>
        <taxon>Bacillota</taxon>
        <taxon>Bacilli</taxon>
        <taxon>Bacillales</taxon>
        <taxon>Caryophanaceae</taxon>
        <taxon>Savagea</taxon>
    </lineage>
</organism>
<dbReference type="InterPro" id="IPR006179">
    <property type="entry name" value="5_nucleotidase/apyrase"/>
</dbReference>
<evidence type="ECO:0000313" key="3">
    <source>
        <dbReference type="EMBL" id="MBF4501841.1"/>
    </source>
</evidence>
<evidence type="ECO:0000256" key="1">
    <source>
        <dbReference type="RuleBase" id="RU362119"/>
    </source>
</evidence>
<dbReference type="Gene3D" id="3.60.21.10">
    <property type="match status" value="1"/>
</dbReference>
<dbReference type="GO" id="GO:0009166">
    <property type="term" value="P:nucleotide catabolic process"/>
    <property type="evidence" value="ECO:0007669"/>
    <property type="project" value="InterPro"/>
</dbReference>
<gene>
    <name evidence="3" type="ORF">IRY55_10750</name>
</gene>
<dbReference type="SUPFAM" id="SSF56300">
    <property type="entry name" value="Metallo-dependent phosphatases"/>
    <property type="match status" value="1"/>
</dbReference>
<dbReference type="RefSeq" id="WP_194563323.1">
    <property type="nucleotide sequence ID" value="NZ_JADKPV010000006.1"/>
</dbReference>
<dbReference type="PANTHER" id="PTHR11575">
    <property type="entry name" value="5'-NUCLEOTIDASE-RELATED"/>
    <property type="match status" value="1"/>
</dbReference>
<dbReference type="GO" id="GO:0000166">
    <property type="term" value="F:nucleotide binding"/>
    <property type="evidence" value="ECO:0007669"/>
    <property type="project" value="UniProtKB-KW"/>
</dbReference>
<dbReference type="Pfam" id="PF02872">
    <property type="entry name" value="5_nucleotid_C"/>
    <property type="match status" value="1"/>
</dbReference>
<dbReference type="PRINTS" id="PR01607">
    <property type="entry name" value="APYRASEFAMLY"/>
</dbReference>
<dbReference type="GO" id="GO:0008253">
    <property type="term" value="F:5'-nucleotidase activity"/>
    <property type="evidence" value="ECO:0007669"/>
    <property type="project" value="TreeGrafter"/>
</dbReference>
<protein>
    <submittedName>
        <fullName evidence="3">Bifunctional metallophosphatase/5'-nucleotidase</fullName>
    </submittedName>
</protein>
<dbReference type="EMBL" id="JADKPV010000006">
    <property type="protein sequence ID" value="MBF4501841.1"/>
    <property type="molecule type" value="Genomic_DNA"/>
</dbReference>
<dbReference type="InterPro" id="IPR036907">
    <property type="entry name" value="5'-Nucleotdase_C_sf"/>
</dbReference>
<dbReference type="CDD" id="cd00845">
    <property type="entry name" value="MPP_UshA_N_like"/>
    <property type="match status" value="1"/>
</dbReference>
<reference evidence="3" key="1">
    <citation type="submission" date="2020-11" db="EMBL/GenBank/DDBJ databases">
        <title>Multidrug resistant novel bacterium Savagea serpentis sp. nov., isolated from the scats of a vine snake (Ahaetulla nasuta).</title>
        <authorList>
            <person name="Venkata Ramana V."/>
            <person name="Vikas Patil S."/>
            <person name="Yogita Lugani V."/>
        </authorList>
    </citation>
    <scope>NUCLEOTIDE SEQUENCE</scope>
    <source>
        <strain evidence="3">SN6</strain>
    </source>
</reference>
<dbReference type="InterPro" id="IPR011240">
    <property type="entry name" value="Pesterase_YunD"/>
</dbReference>
<dbReference type="InterPro" id="IPR029052">
    <property type="entry name" value="Metallo-depent_PP-like"/>
</dbReference>
<evidence type="ECO:0000313" key="4">
    <source>
        <dbReference type="Proteomes" id="UP000622653"/>
    </source>
</evidence>
<evidence type="ECO:0000259" key="2">
    <source>
        <dbReference type="Pfam" id="PF02872"/>
    </source>
</evidence>
<accession>A0A8J7G7P0</accession>
<dbReference type="PIRSF" id="PIRSF036361">
    <property type="entry name" value="YunD"/>
    <property type="match status" value="1"/>
</dbReference>
<keyword evidence="4" id="KW-1185">Reference proteome</keyword>
<dbReference type="GO" id="GO:0030288">
    <property type="term" value="C:outer membrane-bounded periplasmic space"/>
    <property type="evidence" value="ECO:0007669"/>
    <property type="project" value="TreeGrafter"/>
</dbReference>
<comment type="caution">
    <text evidence="3">The sequence shown here is derived from an EMBL/GenBank/DDBJ whole genome shotgun (WGS) entry which is preliminary data.</text>
</comment>
<dbReference type="AlphaFoldDB" id="A0A8J7G7P0"/>
<dbReference type="SUPFAM" id="SSF55816">
    <property type="entry name" value="5'-nucleotidase (syn. UDP-sugar hydrolase), C-terminal domain"/>
    <property type="match status" value="1"/>
</dbReference>